<feature type="transmembrane region" description="Helical" evidence="5">
    <location>
        <begin position="217"/>
        <end position="236"/>
    </location>
</feature>
<evidence type="ECO:0000256" key="2">
    <source>
        <dbReference type="ARBA" id="ARBA00022692"/>
    </source>
</evidence>
<dbReference type="GO" id="GO:0005789">
    <property type="term" value="C:endoplasmic reticulum membrane"/>
    <property type="evidence" value="ECO:0007669"/>
    <property type="project" value="UniProtKB-SubCell"/>
</dbReference>
<keyword evidence="2 5" id="KW-0812">Transmembrane</keyword>
<dbReference type="GO" id="GO:0016095">
    <property type="term" value="P:polyprenol catabolic process"/>
    <property type="evidence" value="ECO:0007669"/>
    <property type="project" value="UniProtKB-UniRule"/>
</dbReference>
<keyword evidence="5" id="KW-0521">NADP</keyword>
<evidence type="ECO:0000256" key="5">
    <source>
        <dbReference type="RuleBase" id="RU367081"/>
    </source>
</evidence>
<dbReference type="AlphaFoldDB" id="A0AAN6RE24"/>
<comment type="caution">
    <text evidence="7">The sequence shown here is derived from an EMBL/GenBank/DDBJ whole genome shotgun (WGS) entry which is preliminary data.</text>
</comment>
<evidence type="ECO:0000313" key="7">
    <source>
        <dbReference type="EMBL" id="KAK3197535.1"/>
    </source>
</evidence>
<reference evidence="7 8" key="1">
    <citation type="submission" date="2021-02" db="EMBL/GenBank/DDBJ databases">
        <title>Genome assembly of Pseudopithomyces chartarum.</title>
        <authorList>
            <person name="Jauregui R."/>
            <person name="Singh J."/>
            <person name="Voisey C."/>
        </authorList>
    </citation>
    <scope>NUCLEOTIDE SEQUENCE [LARGE SCALE GENOMIC DNA]</scope>
    <source>
        <strain evidence="7 8">AGR01</strain>
    </source>
</reference>
<accession>A0AAN6RE24</accession>
<organism evidence="7 8">
    <name type="scientific">Pseudopithomyces chartarum</name>
    <dbReference type="NCBI Taxonomy" id="1892770"/>
    <lineage>
        <taxon>Eukaryota</taxon>
        <taxon>Fungi</taxon>
        <taxon>Dikarya</taxon>
        <taxon>Ascomycota</taxon>
        <taxon>Pezizomycotina</taxon>
        <taxon>Dothideomycetes</taxon>
        <taxon>Pleosporomycetidae</taxon>
        <taxon>Pleosporales</taxon>
        <taxon>Massarineae</taxon>
        <taxon>Didymosphaeriaceae</taxon>
        <taxon>Pseudopithomyces</taxon>
    </lineage>
</organism>
<comment type="function">
    <text evidence="5">Plays a key role in early steps of protein N-linked glycosylation by being involved in the conversion of polyprenol into dolichol. Acts as a polyprenal reductase that mediates the reduction of polyprenal into dolichal in a NADP-dependent mechanism. Dolichols are required for the synthesis of dolichol-linked monosaccharides and the oligosaccharide precursor used for N-glycosylation.</text>
</comment>
<feature type="transmembrane region" description="Helical" evidence="5">
    <location>
        <begin position="18"/>
        <end position="36"/>
    </location>
</feature>
<dbReference type="GO" id="GO:0006488">
    <property type="term" value="P:dolichol-linked oligosaccharide biosynthetic process"/>
    <property type="evidence" value="ECO:0007669"/>
    <property type="project" value="UniProtKB-UniRule"/>
</dbReference>
<evidence type="ECO:0000313" key="8">
    <source>
        <dbReference type="Proteomes" id="UP001280581"/>
    </source>
</evidence>
<dbReference type="EMBL" id="WVTA01000018">
    <property type="protein sequence ID" value="KAK3197535.1"/>
    <property type="molecule type" value="Genomic_DNA"/>
</dbReference>
<evidence type="ECO:0000259" key="6">
    <source>
        <dbReference type="Pfam" id="PF02544"/>
    </source>
</evidence>
<keyword evidence="5" id="KW-0560">Oxidoreductase</keyword>
<evidence type="ECO:0000256" key="4">
    <source>
        <dbReference type="ARBA" id="ARBA00023136"/>
    </source>
</evidence>
<dbReference type="GO" id="GO:0003865">
    <property type="term" value="F:3-oxo-5-alpha-steroid 4-dehydrogenase activity"/>
    <property type="evidence" value="ECO:0007669"/>
    <property type="project" value="TreeGrafter"/>
</dbReference>
<dbReference type="PANTHER" id="PTHR14624:SF0">
    <property type="entry name" value="POLYPRENOL REDUCTASE"/>
    <property type="match status" value="1"/>
</dbReference>
<keyword evidence="3 5" id="KW-1133">Transmembrane helix</keyword>
<comment type="pathway">
    <text evidence="5">Protein modification; protein glycosylation.</text>
</comment>
<sequence>MDALDTVDTLHPHALLRAFYLAASALILVIQTLPALRRRFLVYGSRATSTKPANTAPTVLGKLLDHAASLQVPHNYFTHFYLVSVASSVFWGWRLRLWDAAGQLPFVWALMLGQGGRRLVESYVYTSSSKSRMWFVHWLLGLVFYLTVNVAVWIELQQDIAQRPRSAPDGLSWKTAVIVPAILTAQMLQHLYHAYLYRLRTQFKDYQLPRHKLFPNLLCPHYTCDVAVYLLLSFLGAPAGHIINWTLATAAIFTAVNLSVTAAGTKAWYEEKFGKDKVSGRRRMIPYIW</sequence>
<comment type="catalytic activity">
    <reaction evidence="5">
        <text>a di-trans,poly-cis-dolichal + NADP(+) = a di-trans,poly-cis-polyprenal + NADPH + H(+)</text>
        <dbReference type="Rhea" id="RHEA:80727"/>
        <dbReference type="Rhea" id="RHEA-COMP:19536"/>
        <dbReference type="Rhea" id="RHEA-COMP:19537"/>
        <dbReference type="ChEBI" id="CHEBI:15378"/>
        <dbReference type="ChEBI" id="CHEBI:57783"/>
        <dbReference type="ChEBI" id="CHEBI:58349"/>
        <dbReference type="ChEBI" id="CHEBI:231623"/>
        <dbReference type="ChEBI" id="CHEBI:231637"/>
        <dbReference type="EC" id="1.3.1.94"/>
    </reaction>
    <physiologicalReaction direction="right-to-left" evidence="5">
        <dbReference type="Rhea" id="RHEA:80729"/>
    </physiologicalReaction>
</comment>
<dbReference type="InterPro" id="IPR039698">
    <property type="entry name" value="Dfg10/SRD5A3"/>
</dbReference>
<feature type="transmembrane region" description="Helical" evidence="5">
    <location>
        <begin position="135"/>
        <end position="156"/>
    </location>
</feature>
<dbReference type="Proteomes" id="UP001280581">
    <property type="component" value="Unassembled WGS sequence"/>
</dbReference>
<comment type="subcellular location">
    <subcellularLocation>
        <location evidence="1">Endomembrane system</location>
        <topology evidence="1">Multi-pass membrane protein</topology>
    </subcellularLocation>
    <subcellularLocation>
        <location evidence="5">Endoplasmic reticulum membrane</location>
    </subcellularLocation>
</comment>
<feature type="transmembrane region" description="Helical" evidence="5">
    <location>
        <begin position="176"/>
        <end position="196"/>
    </location>
</feature>
<dbReference type="Pfam" id="PF02544">
    <property type="entry name" value="Steroid_dh"/>
    <property type="match status" value="1"/>
</dbReference>
<protein>
    <recommendedName>
        <fullName evidence="5">Polyprenal reductase</fullName>
        <ecNumber evidence="5">1.3.1.94</ecNumber>
    </recommendedName>
</protein>
<dbReference type="GO" id="GO:0102389">
    <property type="term" value="F:polyprenol reductase activity"/>
    <property type="evidence" value="ECO:0007669"/>
    <property type="project" value="UniProtKB-UniRule"/>
</dbReference>
<keyword evidence="4 5" id="KW-0472">Membrane</keyword>
<keyword evidence="8" id="KW-1185">Reference proteome</keyword>
<proteinExistence type="inferred from homology"/>
<dbReference type="PANTHER" id="PTHR14624">
    <property type="entry name" value="DFG10 PROTEIN"/>
    <property type="match status" value="1"/>
</dbReference>
<evidence type="ECO:0000256" key="3">
    <source>
        <dbReference type="ARBA" id="ARBA00022989"/>
    </source>
</evidence>
<evidence type="ECO:0000256" key="1">
    <source>
        <dbReference type="ARBA" id="ARBA00004127"/>
    </source>
</evidence>
<feature type="domain" description="3-oxo-5-alpha-steroid 4-dehydrogenase C-terminal" evidence="6">
    <location>
        <begin position="173"/>
        <end position="289"/>
    </location>
</feature>
<dbReference type="EC" id="1.3.1.94" evidence="5"/>
<name>A0AAN6RE24_9PLEO</name>
<dbReference type="PROSITE" id="PS50244">
    <property type="entry name" value="S5A_REDUCTASE"/>
    <property type="match status" value="1"/>
</dbReference>
<comment type="similarity">
    <text evidence="5">Belongs to the steroid 5-alpha reductase family. Polyprenal reductase subfamily.</text>
</comment>
<keyword evidence="5" id="KW-0256">Endoplasmic reticulum</keyword>
<feature type="transmembrane region" description="Helical" evidence="5">
    <location>
        <begin position="242"/>
        <end position="265"/>
    </location>
</feature>
<gene>
    <name evidence="7" type="ORF">GRF29_216g551572</name>
</gene>
<dbReference type="InterPro" id="IPR001104">
    <property type="entry name" value="3-oxo-5_a-steroid_4-DH_C"/>
</dbReference>
<dbReference type="GO" id="GO:0160198">
    <property type="term" value="F:polyprenal reductase activity"/>
    <property type="evidence" value="ECO:0007669"/>
    <property type="project" value="UniProtKB-EC"/>
</dbReference>